<accession>A0A9J6PCB9</accession>
<keyword evidence="8" id="KW-0061">Asparagine biosynthesis</keyword>
<organism evidence="12 13">
    <name type="scientific">Futiania mangrovi</name>
    <dbReference type="NCBI Taxonomy" id="2959716"/>
    <lineage>
        <taxon>Bacteria</taxon>
        <taxon>Pseudomonadati</taxon>
        <taxon>Pseudomonadota</taxon>
        <taxon>Alphaproteobacteria</taxon>
        <taxon>Futianiales</taxon>
        <taxon>Futianiaceae</taxon>
        <taxon>Futiania</taxon>
    </lineage>
</organism>
<dbReference type="Pfam" id="PF00733">
    <property type="entry name" value="Asn_synthase"/>
    <property type="match status" value="1"/>
</dbReference>
<evidence type="ECO:0000259" key="11">
    <source>
        <dbReference type="PROSITE" id="PS51278"/>
    </source>
</evidence>
<dbReference type="GO" id="GO:0004066">
    <property type="term" value="F:asparagine synthase (glutamine-hydrolyzing) activity"/>
    <property type="evidence" value="ECO:0007669"/>
    <property type="project" value="UniProtKB-EC"/>
</dbReference>
<dbReference type="Pfam" id="PF13537">
    <property type="entry name" value="GATase_7"/>
    <property type="match status" value="1"/>
</dbReference>
<keyword evidence="8" id="KW-0028">Amino-acid biosynthesis</keyword>
<dbReference type="InterPro" id="IPR029055">
    <property type="entry name" value="Ntn_hydrolases_N"/>
</dbReference>
<evidence type="ECO:0000256" key="2">
    <source>
        <dbReference type="ARBA" id="ARBA00005752"/>
    </source>
</evidence>
<dbReference type="PIRSF" id="PIRSF001589">
    <property type="entry name" value="Asn_synthetase_glu-h"/>
    <property type="match status" value="1"/>
</dbReference>
<evidence type="ECO:0000313" key="12">
    <source>
        <dbReference type="EMBL" id="MCP1335902.1"/>
    </source>
</evidence>
<evidence type="ECO:0000256" key="10">
    <source>
        <dbReference type="PIRSR" id="PIRSR001589-3"/>
    </source>
</evidence>
<evidence type="ECO:0000256" key="3">
    <source>
        <dbReference type="ARBA" id="ARBA00012737"/>
    </source>
</evidence>
<protein>
    <recommendedName>
        <fullName evidence="3">asparagine synthase (glutamine-hydrolyzing)</fullName>
        <ecNumber evidence="3">6.3.5.4</ecNumber>
    </recommendedName>
</protein>
<dbReference type="PANTHER" id="PTHR43284">
    <property type="entry name" value="ASPARAGINE SYNTHETASE (GLUTAMINE-HYDROLYZING)"/>
    <property type="match status" value="1"/>
</dbReference>
<dbReference type="RefSeq" id="WP_269331829.1">
    <property type="nucleotide sequence ID" value="NZ_JAMZFT010000001.1"/>
</dbReference>
<dbReference type="PROSITE" id="PS51278">
    <property type="entry name" value="GATASE_TYPE_2"/>
    <property type="match status" value="1"/>
</dbReference>
<dbReference type="Gene3D" id="3.40.50.620">
    <property type="entry name" value="HUPs"/>
    <property type="match status" value="2"/>
</dbReference>
<dbReference type="InterPro" id="IPR033738">
    <property type="entry name" value="AsnB_N"/>
</dbReference>
<gene>
    <name evidence="12" type="ORF">NJQ99_05725</name>
</gene>
<comment type="caution">
    <text evidence="12">The sequence shown here is derived from an EMBL/GenBank/DDBJ whole genome shotgun (WGS) entry which is preliminary data.</text>
</comment>
<sequence length="656" mass="72441">MCGIAGLFDLRAERMPDGDRLGRMLRALAHRGPDGETRHLEPGLAFGHRRLAIIDVEGGSQPIFNEDGTAAVLFNGMIYNYRTLMDDLGARGHRFRTRCDTETIVHGFEQWGADVVDHLDGFFAFAVWNRNTRQLLLARDRFGKKPLYYAVDSDGWLVFASEVGAILAALGQAPALRADAVEDYLAFGYVPEPKSVFQGIEKLPPAHRVLLKGRDGRIAPEAYWDLRFPERPDDIDEAAAMAGVRERLDAAVAKRLVADVPLGAFLSGGVDSSAIVASMARTSDHAVQTCAMGFDDPSVDETRFAQMVADRYHTDHFTEVVNMEAASLIGTLAHAYGEPFADASALPTFLVSRLARRRVTVALSGDGGDEVFAGYRRYPFHMREEALKAWVPSNIRRLVFGPLARLYPALPNAPRWLRARATFEALSLDTVGGFFRAVTIMPDAVRDAVRSRDLGRTLAGYHPSEVLRTHADRAGTDDALARAQYIDLKTWLPGQMLVKVDRASMSNGLEVRNPFLDRDLVEWAARLPAHLKVQGFSGKHVLKRAMEERLPREVLYRPKQGFTAPIDRWMRAGLDDRLAGLAASPRLRESGLVSPEGIASLVTQHRTGRGDFSRPLWALMMFDAFLEETARTVADSLTSVAPGVPKAVERNLSALG</sequence>
<dbReference type="SUPFAM" id="SSF56235">
    <property type="entry name" value="N-terminal nucleophile aminohydrolases (Ntn hydrolases)"/>
    <property type="match status" value="1"/>
</dbReference>
<dbReference type="InterPro" id="IPR017539">
    <property type="entry name" value="XrtA_amidotfase"/>
</dbReference>
<dbReference type="InterPro" id="IPR051786">
    <property type="entry name" value="ASN_synthetase/amidase"/>
</dbReference>
<dbReference type="GO" id="GO:0005524">
    <property type="term" value="F:ATP binding"/>
    <property type="evidence" value="ECO:0007669"/>
    <property type="project" value="UniProtKB-KW"/>
</dbReference>
<keyword evidence="4 9" id="KW-0547">Nucleotide-binding</keyword>
<dbReference type="SUPFAM" id="SSF52402">
    <property type="entry name" value="Adenine nucleotide alpha hydrolases-like"/>
    <property type="match status" value="1"/>
</dbReference>
<evidence type="ECO:0000256" key="4">
    <source>
        <dbReference type="ARBA" id="ARBA00022741"/>
    </source>
</evidence>
<name>A0A9J6PCB9_9PROT</name>
<dbReference type="GO" id="GO:0006529">
    <property type="term" value="P:asparagine biosynthetic process"/>
    <property type="evidence" value="ECO:0007669"/>
    <property type="project" value="UniProtKB-KW"/>
</dbReference>
<dbReference type="GO" id="GO:0005829">
    <property type="term" value="C:cytosol"/>
    <property type="evidence" value="ECO:0007669"/>
    <property type="project" value="TreeGrafter"/>
</dbReference>
<feature type="domain" description="Glutamine amidotransferase type-2" evidence="11">
    <location>
        <begin position="2"/>
        <end position="214"/>
    </location>
</feature>
<evidence type="ECO:0000256" key="1">
    <source>
        <dbReference type="ARBA" id="ARBA00005187"/>
    </source>
</evidence>
<dbReference type="CDD" id="cd01991">
    <property type="entry name" value="Asn_synthase_B_C"/>
    <property type="match status" value="1"/>
</dbReference>
<evidence type="ECO:0000256" key="7">
    <source>
        <dbReference type="ARBA" id="ARBA00048741"/>
    </source>
</evidence>
<dbReference type="AlphaFoldDB" id="A0A9J6PCB9"/>
<feature type="active site" description="For GATase activity" evidence="8">
    <location>
        <position position="2"/>
    </location>
</feature>
<feature type="site" description="Important for beta-aspartyl-AMP intermediate formation" evidence="10">
    <location>
        <position position="366"/>
    </location>
</feature>
<feature type="binding site" evidence="9">
    <location>
        <begin position="364"/>
        <end position="365"/>
    </location>
    <ligand>
        <name>ATP</name>
        <dbReference type="ChEBI" id="CHEBI:30616"/>
    </ligand>
</feature>
<dbReference type="NCBIfam" id="TIGR03108">
    <property type="entry name" value="eps_aminotran_1"/>
    <property type="match status" value="1"/>
</dbReference>
<comment type="pathway">
    <text evidence="1">Amino-acid biosynthesis; L-asparagine biosynthesis; L-asparagine from L-aspartate (L-Gln route): step 1/1.</text>
</comment>
<evidence type="ECO:0000256" key="5">
    <source>
        <dbReference type="ARBA" id="ARBA00022840"/>
    </source>
</evidence>
<dbReference type="InterPro" id="IPR014729">
    <property type="entry name" value="Rossmann-like_a/b/a_fold"/>
</dbReference>
<dbReference type="NCBIfam" id="TIGR01536">
    <property type="entry name" value="asn_synth_AEB"/>
    <property type="match status" value="1"/>
</dbReference>
<keyword evidence="5 9" id="KW-0067">ATP-binding</keyword>
<evidence type="ECO:0000256" key="6">
    <source>
        <dbReference type="ARBA" id="ARBA00022962"/>
    </source>
</evidence>
<evidence type="ECO:0000256" key="8">
    <source>
        <dbReference type="PIRSR" id="PIRSR001589-1"/>
    </source>
</evidence>
<dbReference type="CDD" id="cd00712">
    <property type="entry name" value="AsnB"/>
    <property type="match status" value="1"/>
</dbReference>
<dbReference type="EC" id="6.3.5.4" evidence="3"/>
<dbReference type="Proteomes" id="UP001055804">
    <property type="component" value="Unassembled WGS sequence"/>
</dbReference>
<dbReference type="InterPro" id="IPR017932">
    <property type="entry name" value="GATase_2_dom"/>
</dbReference>
<evidence type="ECO:0000313" key="13">
    <source>
        <dbReference type="Proteomes" id="UP001055804"/>
    </source>
</evidence>
<keyword evidence="13" id="KW-1185">Reference proteome</keyword>
<dbReference type="InterPro" id="IPR001962">
    <property type="entry name" value="Asn_synthase"/>
</dbReference>
<dbReference type="PANTHER" id="PTHR43284:SF1">
    <property type="entry name" value="ASPARAGINE SYNTHETASE"/>
    <property type="match status" value="1"/>
</dbReference>
<evidence type="ECO:0000256" key="9">
    <source>
        <dbReference type="PIRSR" id="PIRSR001589-2"/>
    </source>
</evidence>
<reference evidence="12" key="1">
    <citation type="submission" date="2022-06" db="EMBL/GenBank/DDBJ databases">
        <title>Isolation and Genomics of Futiania mangrovii gen. nov., sp. nov., a Rare and Metabolically-versatile member in the Class Alphaproteobacteria.</title>
        <authorList>
            <person name="Liu L."/>
            <person name="Huang W.-C."/>
            <person name="Pan J."/>
            <person name="Li J."/>
            <person name="Huang Y."/>
            <person name="Du H."/>
            <person name="Liu Y."/>
            <person name="Li M."/>
        </authorList>
    </citation>
    <scope>NUCLEOTIDE SEQUENCE</scope>
    <source>
        <strain evidence="12">FT118</strain>
    </source>
</reference>
<feature type="binding site" evidence="9">
    <location>
        <position position="100"/>
    </location>
    <ligand>
        <name>L-glutamine</name>
        <dbReference type="ChEBI" id="CHEBI:58359"/>
    </ligand>
</feature>
<dbReference type="EMBL" id="JAMZFT010000001">
    <property type="protein sequence ID" value="MCP1335902.1"/>
    <property type="molecule type" value="Genomic_DNA"/>
</dbReference>
<dbReference type="Gene3D" id="3.60.20.10">
    <property type="entry name" value="Glutamine Phosphoribosylpyrophosphate, subunit 1, domain 1"/>
    <property type="match status" value="1"/>
</dbReference>
<comment type="catalytic activity">
    <reaction evidence="7">
        <text>L-aspartate + L-glutamine + ATP + H2O = L-asparagine + L-glutamate + AMP + diphosphate + H(+)</text>
        <dbReference type="Rhea" id="RHEA:12228"/>
        <dbReference type="ChEBI" id="CHEBI:15377"/>
        <dbReference type="ChEBI" id="CHEBI:15378"/>
        <dbReference type="ChEBI" id="CHEBI:29985"/>
        <dbReference type="ChEBI" id="CHEBI:29991"/>
        <dbReference type="ChEBI" id="CHEBI:30616"/>
        <dbReference type="ChEBI" id="CHEBI:33019"/>
        <dbReference type="ChEBI" id="CHEBI:58048"/>
        <dbReference type="ChEBI" id="CHEBI:58359"/>
        <dbReference type="ChEBI" id="CHEBI:456215"/>
        <dbReference type="EC" id="6.3.5.4"/>
    </reaction>
</comment>
<comment type="similarity">
    <text evidence="2">Belongs to the asparagine synthetase family.</text>
</comment>
<dbReference type="InterPro" id="IPR006426">
    <property type="entry name" value="Asn_synth_AEB"/>
</dbReference>
<proteinExistence type="inferred from homology"/>
<keyword evidence="6 8" id="KW-0315">Glutamine amidotransferase</keyword>